<dbReference type="InterPro" id="IPR011990">
    <property type="entry name" value="TPR-like_helical_dom_sf"/>
</dbReference>
<keyword evidence="3" id="KW-0201">Cytochrome c-type biogenesis</keyword>
<keyword evidence="6" id="KW-0812">Transmembrane</keyword>
<dbReference type="InterPro" id="IPR056412">
    <property type="entry name" value="Ig_CycH"/>
</dbReference>
<evidence type="ECO:0000256" key="2">
    <source>
        <dbReference type="ARBA" id="ARBA00022737"/>
    </source>
</evidence>
<dbReference type="RefSeq" id="WP_188861681.1">
    <property type="nucleotide sequence ID" value="NZ_BMLT01000008.1"/>
</dbReference>
<dbReference type="PROSITE" id="PS50005">
    <property type="entry name" value="TPR"/>
    <property type="match status" value="1"/>
</dbReference>
<dbReference type="GO" id="GO:0005886">
    <property type="term" value="C:plasma membrane"/>
    <property type="evidence" value="ECO:0007669"/>
    <property type="project" value="TreeGrafter"/>
</dbReference>
<feature type="transmembrane region" description="Helical" evidence="6">
    <location>
        <begin position="6"/>
        <end position="24"/>
    </location>
</feature>
<dbReference type="SUPFAM" id="SSF48452">
    <property type="entry name" value="TPR-like"/>
    <property type="match status" value="1"/>
</dbReference>
<dbReference type="InterPro" id="IPR051263">
    <property type="entry name" value="C-type_cytochrome_biogenesis"/>
</dbReference>
<evidence type="ECO:0000256" key="3">
    <source>
        <dbReference type="ARBA" id="ARBA00022748"/>
    </source>
</evidence>
<dbReference type="Gene3D" id="1.25.40.10">
    <property type="entry name" value="Tetratricopeptide repeat domain"/>
    <property type="match status" value="1"/>
</dbReference>
<dbReference type="AlphaFoldDB" id="A0A918DVG9"/>
<dbReference type="NCBIfam" id="TIGR03142">
    <property type="entry name" value="cytochro_ccmI"/>
    <property type="match status" value="1"/>
</dbReference>
<keyword evidence="6" id="KW-1133">Transmembrane helix</keyword>
<feature type="domain" description="Cytochrome c-type biogenesis protein H TPR" evidence="8">
    <location>
        <begin position="153"/>
        <end position="267"/>
    </location>
</feature>
<dbReference type="InterPro" id="IPR056413">
    <property type="entry name" value="TPR_CcmH_CycH"/>
</dbReference>
<proteinExistence type="predicted"/>
<accession>A0A918DVG9</accession>
<dbReference type="Proteomes" id="UP000599578">
    <property type="component" value="Unassembled WGS sequence"/>
</dbReference>
<reference evidence="9 10" key="1">
    <citation type="journal article" date="2014" name="Int. J. Syst. Evol. Microbiol.">
        <title>Complete genome sequence of Corynebacterium casei LMG S-19264T (=DSM 44701T), isolated from a smear-ripened cheese.</title>
        <authorList>
            <consortium name="US DOE Joint Genome Institute (JGI-PGF)"/>
            <person name="Walter F."/>
            <person name="Albersmeier A."/>
            <person name="Kalinowski J."/>
            <person name="Ruckert C."/>
        </authorList>
    </citation>
    <scope>NUCLEOTIDE SEQUENCE [LARGE SCALE GENOMIC DNA]</scope>
    <source>
        <strain evidence="9 10">CGMCC 1.7286</strain>
    </source>
</reference>
<evidence type="ECO:0000259" key="7">
    <source>
        <dbReference type="Pfam" id="PF23892"/>
    </source>
</evidence>
<gene>
    <name evidence="9" type="primary">cycH</name>
    <name evidence="9" type="ORF">GCM10011348_32840</name>
</gene>
<sequence length="417" mass="45404">MAGLWTGIAVLTVLAVAFVILPLLRARRLEQDRLAEDRDHQNIHIFRERLAELEQEQALGNLGAADFAELKLELERNLLQDVGTPAKTASRSGVGRGHWVGALLMAVLLPLSALAIYWQLGSAPKLQLALERQANPDPFDGRTPTLEEAVAQLEHELELNPENPEGWYLLGTTYMGQQRYDDSVSAFTRVLELLPQEAPQYAGVLGQYAQALYFANDGKMDDRIRHQVEQALVLNPDEVTSLGLLGIDAFENQRFAEAVDYWGRALQGADAGAQNSLRAGIERARQELEARGEAVPEVPGLEPAEIRLSVRLGDGIGQDLAPDQTVFVFARPVGGRMPLAALKLQVSDLPRQVVLDDSLAMTPQARLSTVDEVEVSARISMSGDPAAQSGDLYGTLSPVAVKGGSEVLELVIDQVVE</sequence>
<protein>
    <submittedName>
        <fullName evidence="9">Cytochrome c-type biogenesis protein CycH</fullName>
    </submittedName>
</protein>
<comment type="subcellular location">
    <subcellularLocation>
        <location evidence="1">Cell envelope</location>
    </subcellularLocation>
</comment>
<evidence type="ECO:0000256" key="4">
    <source>
        <dbReference type="ARBA" id="ARBA00022803"/>
    </source>
</evidence>
<dbReference type="InterPro" id="IPR017560">
    <property type="entry name" value="Cyt_c_biogenesis_CcmI"/>
</dbReference>
<dbReference type="PANTHER" id="PTHR47870">
    <property type="entry name" value="CYTOCHROME C-TYPE BIOGENESIS PROTEIN CCMH"/>
    <property type="match status" value="1"/>
</dbReference>
<evidence type="ECO:0000313" key="9">
    <source>
        <dbReference type="EMBL" id="GGO85091.1"/>
    </source>
</evidence>
<comment type="caution">
    <text evidence="9">The sequence shown here is derived from an EMBL/GenBank/DDBJ whole genome shotgun (WGS) entry which is preliminary data.</text>
</comment>
<feature type="repeat" description="TPR" evidence="5">
    <location>
        <begin position="164"/>
        <end position="197"/>
    </location>
</feature>
<feature type="transmembrane region" description="Helical" evidence="6">
    <location>
        <begin position="99"/>
        <end position="120"/>
    </location>
</feature>
<dbReference type="Pfam" id="PF23892">
    <property type="entry name" value="Ig_CycH"/>
    <property type="match status" value="1"/>
</dbReference>
<dbReference type="GO" id="GO:0017004">
    <property type="term" value="P:cytochrome complex assembly"/>
    <property type="evidence" value="ECO:0007669"/>
    <property type="project" value="UniProtKB-KW"/>
</dbReference>
<name>A0A918DVG9_9GAMM</name>
<keyword evidence="2" id="KW-0677">Repeat</keyword>
<evidence type="ECO:0000256" key="1">
    <source>
        <dbReference type="ARBA" id="ARBA00004196"/>
    </source>
</evidence>
<dbReference type="GO" id="GO:0030313">
    <property type="term" value="C:cell envelope"/>
    <property type="evidence" value="ECO:0007669"/>
    <property type="project" value="UniProtKB-SubCell"/>
</dbReference>
<dbReference type="EMBL" id="BMLT01000008">
    <property type="protein sequence ID" value="GGO85091.1"/>
    <property type="molecule type" value="Genomic_DNA"/>
</dbReference>
<dbReference type="Pfam" id="PF23914">
    <property type="entry name" value="TPR_CcmH_CycH"/>
    <property type="match status" value="1"/>
</dbReference>
<feature type="domain" description="Cytochrome c-type biogenesis protein H Ig-like" evidence="7">
    <location>
        <begin position="306"/>
        <end position="413"/>
    </location>
</feature>
<evidence type="ECO:0000313" key="10">
    <source>
        <dbReference type="Proteomes" id="UP000599578"/>
    </source>
</evidence>
<keyword evidence="6" id="KW-0472">Membrane</keyword>
<dbReference type="PANTHER" id="PTHR47870:SF4">
    <property type="entry name" value="CYTOCHROME C-TYPE BIOGENESIS PROTEIN CYCH"/>
    <property type="match status" value="1"/>
</dbReference>
<keyword evidence="4 5" id="KW-0802">TPR repeat</keyword>
<keyword evidence="10" id="KW-1185">Reference proteome</keyword>
<organism evidence="9 10">
    <name type="scientific">Marinobacterium nitratireducens</name>
    <dbReference type="NCBI Taxonomy" id="518897"/>
    <lineage>
        <taxon>Bacteria</taxon>
        <taxon>Pseudomonadati</taxon>
        <taxon>Pseudomonadota</taxon>
        <taxon>Gammaproteobacteria</taxon>
        <taxon>Oceanospirillales</taxon>
        <taxon>Oceanospirillaceae</taxon>
        <taxon>Marinobacterium</taxon>
    </lineage>
</organism>
<evidence type="ECO:0000259" key="8">
    <source>
        <dbReference type="Pfam" id="PF23914"/>
    </source>
</evidence>
<dbReference type="InterPro" id="IPR019734">
    <property type="entry name" value="TPR_rpt"/>
</dbReference>
<dbReference type="SMART" id="SM00028">
    <property type="entry name" value="TPR"/>
    <property type="match status" value="2"/>
</dbReference>
<evidence type="ECO:0000256" key="6">
    <source>
        <dbReference type="SAM" id="Phobius"/>
    </source>
</evidence>
<evidence type="ECO:0000256" key="5">
    <source>
        <dbReference type="PROSITE-ProRule" id="PRU00339"/>
    </source>
</evidence>